<organism evidence="7 8">
    <name type="scientific">Chrysophaeum taylorii</name>
    <dbReference type="NCBI Taxonomy" id="2483200"/>
    <lineage>
        <taxon>Eukaryota</taxon>
        <taxon>Sar</taxon>
        <taxon>Stramenopiles</taxon>
        <taxon>Ochrophyta</taxon>
        <taxon>Pelagophyceae</taxon>
        <taxon>Pelagomonadales</taxon>
        <taxon>Pelagomonadaceae</taxon>
        <taxon>Chrysophaeum</taxon>
    </lineage>
</organism>
<dbReference type="Gene3D" id="1.20.1280.290">
    <property type="match status" value="1"/>
</dbReference>
<keyword evidence="4 6" id="KW-0472">Membrane</keyword>
<evidence type="ECO:0000256" key="5">
    <source>
        <dbReference type="SAM" id="MobiDB-lite"/>
    </source>
</evidence>
<keyword evidence="3 6" id="KW-1133">Transmembrane helix</keyword>
<keyword evidence="2 6" id="KW-0812">Transmembrane</keyword>
<dbReference type="AlphaFoldDB" id="A0AAD7UIX5"/>
<dbReference type="InterPro" id="IPR052241">
    <property type="entry name" value="SLC66/Scramblase_ANY1"/>
</dbReference>
<evidence type="ECO:0000256" key="2">
    <source>
        <dbReference type="ARBA" id="ARBA00022692"/>
    </source>
</evidence>
<name>A0AAD7UIX5_9STRA</name>
<feature type="transmembrane region" description="Helical" evidence="6">
    <location>
        <begin position="66"/>
        <end position="89"/>
    </location>
</feature>
<evidence type="ECO:0000256" key="3">
    <source>
        <dbReference type="ARBA" id="ARBA00022989"/>
    </source>
</evidence>
<sequence>MLLLSSVARGAARVTYAFYPVATYMPQLYEVKRSGKDGFSSTTCLVVVLLSVLRVAFWIIRRVREWSYLVYSITLLLMQFYLLDAVISARRKKQAVPRRHGTTSAALASNLKAVRTWIRGNREAVSALWRTLRLSFWAWDDLAPTSKSWSLFATRDAYSRFVGTCVAVCDVLVAAPQLRKNCVRGDTAGLSTLMVVAWFARDVLFLLNRRVASRQNEQLGALDEGKWRAQVVSSPRIGLAIAAFVGQFRPADDPPHAPRRPGPVRSGSARKHLRLCGPAPQKGSAETDNLDDASERTA</sequence>
<proteinExistence type="predicted"/>
<protein>
    <submittedName>
        <fullName evidence="7">Uncharacterized protein</fullName>
    </submittedName>
</protein>
<dbReference type="GO" id="GO:0016020">
    <property type="term" value="C:membrane"/>
    <property type="evidence" value="ECO:0007669"/>
    <property type="project" value="UniProtKB-SubCell"/>
</dbReference>
<dbReference type="GO" id="GO:0005802">
    <property type="term" value="C:trans-Golgi network"/>
    <property type="evidence" value="ECO:0007669"/>
    <property type="project" value="TreeGrafter"/>
</dbReference>
<comment type="subcellular location">
    <subcellularLocation>
        <location evidence="1">Membrane</location>
        <topology evidence="1">Multi-pass membrane protein</topology>
    </subcellularLocation>
</comment>
<evidence type="ECO:0000313" key="7">
    <source>
        <dbReference type="EMBL" id="KAJ8608440.1"/>
    </source>
</evidence>
<dbReference type="Proteomes" id="UP001230188">
    <property type="component" value="Unassembled WGS sequence"/>
</dbReference>
<gene>
    <name evidence="7" type="ORF">CTAYLR_009591</name>
</gene>
<dbReference type="InterPro" id="IPR006603">
    <property type="entry name" value="PQ-loop_rpt"/>
</dbReference>
<accession>A0AAD7UIX5</accession>
<reference evidence="7" key="1">
    <citation type="submission" date="2023-01" db="EMBL/GenBank/DDBJ databases">
        <title>Metagenome sequencing of chrysophaentin producing Chrysophaeum taylorii.</title>
        <authorList>
            <person name="Davison J."/>
            <person name="Bewley C."/>
        </authorList>
    </citation>
    <scope>NUCLEOTIDE SEQUENCE</scope>
    <source>
        <strain evidence="7">NIES-1699</strain>
    </source>
</reference>
<evidence type="ECO:0000313" key="8">
    <source>
        <dbReference type="Proteomes" id="UP001230188"/>
    </source>
</evidence>
<feature type="region of interest" description="Disordered" evidence="5">
    <location>
        <begin position="250"/>
        <end position="298"/>
    </location>
</feature>
<evidence type="ECO:0000256" key="4">
    <source>
        <dbReference type="ARBA" id="ARBA00023136"/>
    </source>
</evidence>
<dbReference type="EMBL" id="JAQMWT010000168">
    <property type="protein sequence ID" value="KAJ8608440.1"/>
    <property type="molecule type" value="Genomic_DNA"/>
</dbReference>
<dbReference type="GO" id="GO:0042147">
    <property type="term" value="P:retrograde transport, endosome to Golgi"/>
    <property type="evidence" value="ECO:0007669"/>
    <property type="project" value="TreeGrafter"/>
</dbReference>
<comment type="caution">
    <text evidence="7">The sequence shown here is derived from an EMBL/GenBank/DDBJ whole genome shotgun (WGS) entry which is preliminary data.</text>
</comment>
<dbReference type="GO" id="GO:0045332">
    <property type="term" value="P:phospholipid translocation"/>
    <property type="evidence" value="ECO:0007669"/>
    <property type="project" value="TreeGrafter"/>
</dbReference>
<evidence type="ECO:0000256" key="6">
    <source>
        <dbReference type="SAM" id="Phobius"/>
    </source>
</evidence>
<dbReference type="PANTHER" id="PTHR14856:SF9">
    <property type="entry name" value="PQ-LOOP REPEAT-CONTAINING PROTEIN 1"/>
    <property type="match status" value="1"/>
</dbReference>
<feature type="transmembrane region" description="Helical" evidence="6">
    <location>
        <begin position="39"/>
        <end position="60"/>
    </location>
</feature>
<dbReference type="GO" id="GO:0005829">
    <property type="term" value="C:cytosol"/>
    <property type="evidence" value="ECO:0007669"/>
    <property type="project" value="GOC"/>
</dbReference>
<dbReference type="GO" id="GO:0005768">
    <property type="term" value="C:endosome"/>
    <property type="evidence" value="ECO:0007669"/>
    <property type="project" value="TreeGrafter"/>
</dbReference>
<keyword evidence="8" id="KW-1185">Reference proteome</keyword>
<dbReference type="Pfam" id="PF04193">
    <property type="entry name" value="PQ-loop"/>
    <property type="match status" value="1"/>
</dbReference>
<evidence type="ECO:0000256" key="1">
    <source>
        <dbReference type="ARBA" id="ARBA00004141"/>
    </source>
</evidence>
<dbReference type="PANTHER" id="PTHR14856">
    <property type="entry name" value="PQ-LOOP REPEAT-CONTAINING PROTEIN 1-LIKE PROTEIN"/>
    <property type="match status" value="1"/>
</dbReference>